<dbReference type="RefSeq" id="WP_128420366.1">
    <property type="nucleotide sequence ID" value="NZ_CP049017.1"/>
</dbReference>
<feature type="chain" id="PRO_5015541528" description="Phenol degradation protein meta" evidence="1">
    <location>
        <begin position="30"/>
        <end position="332"/>
    </location>
</feature>
<keyword evidence="1" id="KW-0732">Signal</keyword>
<dbReference type="EMBL" id="MIGX01000043">
    <property type="protein sequence ID" value="PPT90846.1"/>
    <property type="molecule type" value="Genomic_DNA"/>
</dbReference>
<organism evidence="2 3">
    <name type="scientific">Xanthomonas theicola</name>
    <dbReference type="NCBI Taxonomy" id="56464"/>
    <lineage>
        <taxon>Bacteria</taxon>
        <taxon>Pseudomonadati</taxon>
        <taxon>Pseudomonadota</taxon>
        <taxon>Gammaproteobacteria</taxon>
        <taxon>Lysobacterales</taxon>
        <taxon>Lysobacteraceae</taxon>
        <taxon>Xanthomonas</taxon>
    </lineage>
</organism>
<name>A0A2S6ZF80_9XANT</name>
<comment type="caution">
    <text evidence="2">The sequence shown here is derived from an EMBL/GenBank/DDBJ whole genome shotgun (WGS) entry which is preliminary data.</text>
</comment>
<protein>
    <recommendedName>
        <fullName evidence="4">Phenol degradation protein meta</fullName>
    </recommendedName>
</protein>
<dbReference type="AlphaFoldDB" id="A0A2S6ZF80"/>
<dbReference type="OrthoDB" id="8639774at2"/>
<feature type="signal peptide" evidence="1">
    <location>
        <begin position="1"/>
        <end position="29"/>
    </location>
</feature>
<dbReference type="InterPro" id="IPR025737">
    <property type="entry name" value="FApF"/>
</dbReference>
<sequence>MSAAVPATPRPRHLAFALLLSLAGAPAWAQSVPQTVQLPNGLNTGGTSFLDGFTRTEPGWGIVQYARYTHLDAIEDARGNDVPAFRGTDIGSTLLLTQFAYATPYKLFGGVLGLNALAPLVDLHASFASDSPARLRDNGVGLGDITFGPYLQMLPTMRDGRPVFIQRFEFDAIAPVGKFDRHRDLNQSSGYWSLIPSWAFTVLPTPQWELSARLNYLYNFRADKAANAPQLAGFAFRNGRAGDAFWVNFTGSYALTPAFRLGVNGYYLKQLRDNRSNGERVADTKQSQFYLGPGASWRIDAHNILNANVYLPVEVKNAASGNNVNFQYIHVF</sequence>
<reference evidence="2 3" key="1">
    <citation type="submission" date="2016-08" db="EMBL/GenBank/DDBJ databases">
        <title>Evolution of the type three secretion system and type three effector repertoires in Xanthomonas.</title>
        <authorList>
            <person name="Merda D."/>
            <person name="Briand M."/>
            <person name="Bosis E."/>
            <person name="Rousseau C."/>
            <person name="Portier P."/>
            <person name="Jacques M.-A."/>
            <person name="Fischer-Le Saux M."/>
        </authorList>
    </citation>
    <scope>NUCLEOTIDE SEQUENCE [LARGE SCALE GENOMIC DNA]</scope>
    <source>
        <strain evidence="2 3">CFBP 4691</strain>
    </source>
</reference>
<evidence type="ECO:0008006" key="4">
    <source>
        <dbReference type="Google" id="ProtNLM"/>
    </source>
</evidence>
<evidence type="ECO:0000256" key="1">
    <source>
        <dbReference type="SAM" id="SignalP"/>
    </source>
</evidence>
<dbReference type="Pfam" id="PF13557">
    <property type="entry name" value="Phenol_MetA_deg"/>
    <property type="match status" value="1"/>
</dbReference>
<keyword evidence="3" id="KW-1185">Reference proteome</keyword>
<evidence type="ECO:0000313" key="3">
    <source>
        <dbReference type="Proteomes" id="UP000239898"/>
    </source>
</evidence>
<gene>
    <name evidence="2" type="ORF">XthCFBP4691_10495</name>
</gene>
<accession>A0A2S6ZF80</accession>
<dbReference type="Proteomes" id="UP000239898">
    <property type="component" value="Unassembled WGS sequence"/>
</dbReference>
<evidence type="ECO:0000313" key="2">
    <source>
        <dbReference type="EMBL" id="PPT90846.1"/>
    </source>
</evidence>
<proteinExistence type="predicted"/>